<sequence>MTISRLSLDTKSYTGKIRLLESQLTSLETVLQDSSQHCQQLTEENLEYAQQLIQLRSQVLFYQKLFEKNSLLTAVEKCGQLEEENATRVTELNAYVDKYRGQLKSWTEEWQKMSARFERKLAHYREENEALKRENSALRNYSHTVKCKIKPDDVT</sequence>
<evidence type="ECO:0000256" key="1">
    <source>
        <dbReference type="SAM" id="Coils"/>
    </source>
</evidence>
<dbReference type="RefSeq" id="XP_017297841.1">
    <property type="nucleotide sequence ID" value="XM_017442352.2"/>
</dbReference>
<feature type="coiled-coil region" evidence="1">
    <location>
        <begin position="24"/>
        <end position="58"/>
    </location>
</feature>
<dbReference type="GeneID" id="103505277"/>
<feature type="coiled-coil region" evidence="1">
    <location>
        <begin position="114"/>
        <end position="141"/>
    </location>
</feature>
<dbReference type="KEGG" id="dci:103505277"/>
<organism evidence="2 3">
    <name type="scientific">Diaphorina citri</name>
    <name type="common">Asian citrus psyllid</name>
    <dbReference type="NCBI Taxonomy" id="121845"/>
    <lineage>
        <taxon>Eukaryota</taxon>
        <taxon>Metazoa</taxon>
        <taxon>Ecdysozoa</taxon>
        <taxon>Arthropoda</taxon>
        <taxon>Hexapoda</taxon>
        <taxon>Insecta</taxon>
        <taxon>Pterygota</taxon>
        <taxon>Neoptera</taxon>
        <taxon>Paraneoptera</taxon>
        <taxon>Hemiptera</taxon>
        <taxon>Sternorrhyncha</taxon>
        <taxon>Psylloidea</taxon>
        <taxon>Psyllidae</taxon>
        <taxon>Diaphorininae</taxon>
        <taxon>Diaphorina</taxon>
    </lineage>
</organism>
<keyword evidence="1" id="KW-0175">Coiled coil</keyword>
<evidence type="ECO:0000313" key="3">
    <source>
        <dbReference type="RefSeq" id="XP_017297841.1"/>
    </source>
</evidence>
<keyword evidence="2" id="KW-1185">Reference proteome</keyword>
<gene>
    <name evidence="3" type="primary">LOC103505277</name>
</gene>
<name>A0A1S4E6L2_DIACI</name>
<protein>
    <submittedName>
        <fullName evidence="3">Uncharacterized protein LOC103505277</fullName>
    </submittedName>
</protein>
<reference evidence="3" key="1">
    <citation type="submission" date="2025-08" db="UniProtKB">
        <authorList>
            <consortium name="RefSeq"/>
        </authorList>
    </citation>
    <scope>IDENTIFICATION</scope>
</reference>
<accession>A0A1S4E6L2</accession>
<dbReference type="AlphaFoldDB" id="A0A1S4E6L2"/>
<dbReference type="PaxDb" id="121845-A0A1S4E6L2"/>
<proteinExistence type="predicted"/>
<dbReference type="Gene3D" id="1.10.287.1490">
    <property type="match status" value="1"/>
</dbReference>
<evidence type="ECO:0000313" key="2">
    <source>
        <dbReference type="Proteomes" id="UP000079169"/>
    </source>
</evidence>
<dbReference type="Proteomes" id="UP000079169">
    <property type="component" value="Unplaced"/>
</dbReference>